<gene>
    <name evidence="1" type="ORF">Scep_012161</name>
</gene>
<sequence>MVGEDHHCGCASKKMPKSYNAPDIGRDDGRAWIAMNQTQVVEGMDGTSGNECTWY</sequence>
<protein>
    <submittedName>
        <fullName evidence="1">Uncharacterized protein</fullName>
    </submittedName>
</protein>
<keyword evidence="2" id="KW-1185">Reference proteome</keyword>
<dbReference type="Proteomes" id="UP001419268">
    <property type="component" value="Unassembled WGS sequence"/>
</dbReference>
<accession>A0AAP0JGF5</accession>
<dbReference type="AlphaFoldDB" id="A0AAP0JGF5"/>
<reference evidence="1 2" key="1">
    <citation type="submission" date="2024-01" db="EMBL/GenBank/DDBJ databases">
        <title>Genome assemblies of Stephania.</title>
        <authorList>
            <person name="Yang L."/>
        </authorList>
    </citation>
    <scope>NUCLEOTIDE SEQUENCE [LARGE SCALE GENOMIC DNA]</scope>
    <source>
        <strain evidence="1">JXDWG</strain>
        <tissue evidence="1">Leaf</tissue>
    </source>
</reference>
<proteinExistence type="predicted"/>
<comment type="caution">
    <text evidence="1">The sequence shown here is derived from an EMBL/GenBank/DDBJ whole genome shotgun (WGS) entry which is preliminary data.</text>
</comment>
<name>A0AAP0JGF5_9MAGN</name>
<evidence type="ECO:0000313" key="2">
    <source>
        <dbReference type="Proteomes" id="UP001419268"/>
    </source>
</evidence>
<organism evidence="1 2">
    <name type="scientific">Stephania cephalantha</name>
    <dbReference type="NCBI Taxonomy" id="152367"/>
    <lineage>
        <taxon>Eukaryota</taxon>
        <taxon>Viridiplantae</taxon>
        <taxon>Streptophyta</taxon>
        <taxon>Embryophyta</taxon>
        <taxon>Tracheophyta</taxon>
        <taxon>Spermatophyta</taxon>
        <taxon>Magnoliopsida</taxon>
        <taxon>Ranunculales</taxon>
        <taxon>Menispermaceae</taxon>
        <taxon>Menispermoideae</taxon>
        <taxon>Cissampelideae</taxon>
        <taxon>Stephania</taxon>
    </lineage>
</organism>
<dbReference type="EMBL" id="JBBNAG010000005">
    <property type="protein sequence ID" value="KAK9132633.1"/>
    <property type="molecule type" value="Genomic_DNA"/>
</dbReference>
<evidence type="ECO:0000313" key="1">
    <source>
        <dbReference type="EMBL" id="KAK9132633.1"/>
    </source>
</evidence>